<comment type="caution">
    <text evidence="2">The sequence shown here is derived from an EMBL/GenBank/DDBJ whole genome shotgun (WGS) entry which is preliminary data.</text>
</comment>
<keyword evidence="3" id="KW-1185">Reference proteome</keyword>
<proteinExistence type="predicted"/>
<dbReference type="Gene3D" id="1.25.40.420">
    <property type="match status" value="1"/>
</dbReference>
<keyword evidence="1" id="KW-0812">Transmembrane</keyword>
<evidence type="ECO:0000313" key="3">
    <source>
        <dbReference type="Proteomes" id="UP001642360"/>
    </source>
</evidence>
<dbReference type="AlphaFoldDB" id="A0ABC8QZ87"/>
<protein>
    <submittedName>
        <fullName evidence="2">Uncharacterized protein</fullName>
    </submittedName>
</protein>
<gene>
    <name evidence="2" type="ORF">ILEXP_LOCUS2624</name>
</gene>
<accession>A0ABC8QZ87</accession>
<keyword evidence="1" id="KW-0472">Membrane</keyword>
<dbReference type="Proteomes" id="UP001642360">
    <property type="component" value="Unassembled WGS sequence"/>
</dbReference>
<evidence type="ECO:0000256" key="1">
    <source>
        <dbReference type="SAM" id="Phobius"/>
    </source>
</evidence>
<keyword evidence="1" id="KW-1133">Transmembrane helix</keyword>
<sequence>MKVGDIRIVFERIYCQKLLKIFCISSTPAYVFMMAWFQLIRMPITLLRRGFSPIMLCRDTEIVVMQSEGFKYLEESCPSLLADLLETVASVDDESGPLSRKRSGSSIFGLDLAADGAAGESVNPIVRRMRRRA</sequence>
<organism evidence="2 3">
    <name type="scientific">Ilex paraguariensis</name>
    <name type="common">yerba mate</name>
    <dbReference type="NCBI Taxonomy" id="185542"/>
    <lineage>
        <taxon>Eukaryota</taxon>
        <taxon>Viridiplantae</taxon>
        <taxon>Streptophyta</taxon>
        <taxon>Embryophyta</taxon>
        <taxon>Tracheophyta</taxon>
        <taxon>Spermatophyta</taxon>
        <taxon>Magnoliopsida</taxon>
        <taxon>eudicotyledons</taxon>
        <taxon>Gunneridae</taxon>
        <taxon>Pentapetalae</taxon>
        <taxon>asterids</taxon>
        <taxon>campanulids</taxon>
        <taxon>Aquifoliales</taxon>
        <taxon>Aquifoliaceae</taxon>
        <taxon>Ilex</taxon>
    </lineage>
</organism>
<dbReference type="EMBL" id="CAUOFW020000725">
    <property type="protein sequence ID" value="CAK9135658.1"/>
    <property type="molecule type" value="Genomic_DNA"/>
</dbReference>
<reference evidence="2 3" key="1">
    <citation type="submission" date="2024-02" db="EMBL/GenBank/DDBJ databases">
        <authorList>
            <person name="Vignale AGUSTIN F."/>
            <person name="Sosa J E."/>
            <person name="Modenutti C."/>
        </authorList>
    </citation>
    <scope>NUCLEOTIDE SEQUENCE [LARGE SCALE GENOMIC DNA]</scope>
</reference>
<name>A0ABC8QZ87_9AQUA</name>
<evidence type="ECO:0000313" key="2">
    <source>
        <dbReference type="EMBL" id="CAK9135658.1"/>
    </source>
</evidence>
<feature type="transmembrane region" description="Helical" evidence="1">
    <location>
        <begin position="21"/>
        <end position="39"/>
    </location>
</feature>